<proteinExistence type="predicted"/>
<organism evidence="2 3">
    <name type="scientific">Alginatibacterium sediminis</name>
    <dbReference type="NCBI Taxonomy" id="2164068"/>
    <lineage>
        <taxon>Bacteria</taxon>
        <taxon>Pseudomonadati</taxon>
        <taxon>Pseudomonadota</taxon>
        <taxon>Gammaproteobacteria</taxon>
        <taxon>Alteromonadales</taxon>
        <taxon>Alteromonadaceae</taxon>
        <taxon>Alginatibacterium</taxon>
    </lineage>
</organism>
<reference evidence="2 3" key="1">
    <citation type="submission" date="2018-09" db="EMBL/GenBank/DDBJ databases">
        <authorList>
            <person name="Wang Z."/>
        </authorList>
    </citation>
    <scope>NUCLEOTIDE SEQUENCE [LARGE SCALE GENOMIC DNA]</scope>
    <source>
        <strain evidence="2 3">ALS 81</strain>
    </source>
</reference>
<accession>A0A420EDI6</accession>
<dbReference type="InterPro" id="IPR005079">
    <property type="entry name" value="Peptidase_C45_hydrolase"/>
</dbReference>
<dbReference type="Gene3D" id="3.60.60.10">
    <property type="entry name" value="Penicillin V Acylase, Chain A"/>
    <property type="match status" value="1"/>
</dbReference>
<protein>
    <recommendedName>
        <fullName evidence="1">Peptidase C45 hydrolase domain-containing protein</fullName>
    </recommendedName>
</protein>
<dbReference type="EMBL" id="RAQO01000005">
    <property type="protein sequence ID" value="RKF18799.1"/>
    <property type="molecule type" value="Genomic_DNA"/>
</dbReference>
<evidence type="ECO:0000313" key="2">
    <source>
        <dbReference type="EMBL" id="RKF18799.1"/>
    </source>
</evidence>
<keyword evidence="3" id="KW-1185">Reference proteome</keyword>
<dbReference type="Proteomes" id="UP000286482">
    <property type="component" value="Unassembled WGS sequence"/>
</dbReference>
<evidence type="ECO:0000313" key="3">
    <source>
        <dbReference type="Proteomes" id="UP000286482"/>
    </source>
</evidence>
<feature type="domain" description="Peptidase C45 hydrolase" evidence="1">
    <location>
        <begin position="240"/>
        <end position="382"/>
    </location>
</feature>
<name>A0A420EDI6_9ALTE</name>
<dbReference type="Pfam" id="PF03417">
    <property type="entry name" value="AAT"/>
    <property type="match status" value="1"/>
</dbReference>
<sequence length="392" mass="42138">MVLQNNERNEANQMKKALIALAVITAATSIASAEHLAGDVLDYYHAEREAVQNGAIVIDLSGQGMEAIAQQLASLPRGEAEEAVLQIAKNAVENNRKVAPEYVEIMERQAQIKGVPVYQLFASIAQADWDINKNFIQAEDTAALTSAVESIRGCTTLAFAETGIVGLNNDMGIGFLHEGDTSVIKTDDTIFLATDGGHFQGMGRHTAAVLNFMGDPSGPAATVDTSNVITTDAAFAAITSSASVEEAFNKLKDFTTHVALNFTVADDSGDHGSIEMTTNGTRIVRGDGGIAHANHNAEMRAEFLSHTPLREANATFADTFAREDAGNAFISYAKERDVNAMQYILSQRPINMAKYDSDFVTVESVVFDTKNGCAYVAGDNPRFSDYTQVCFD</sequence>
<dbReference type="AlphaFoldDB" id="A0A420EDI6"/>
<evidence type="ECO:0000259" key="1">
    <source>
        <dbReference type="Pfam" id="PF03417"/>
    </source>
</evidence>
<comment type="caution">
    <text evidence="2">The sequence shown here is derived from an EMBL/GenBank/DDBJ whole genome shotgun (WGS) entry which is preliminary data.</text>
</comment>
<gene>
    <name evidence="2" type="ORF">DBZ36_10425</name>
</gene>